<feature type="chain" id="PRO_5006608131" evidence="1">
    <location>
        <begin position="22"/>
        <end position="121"/>
    </location>
</feature>
<name>A0A0S2YR65_SCYPA</name>
<keyword evidence="1" id="KW-0732">Signal</keyword>
<proteinExistence type="evidence at transcript level"/>
<protein>
    <submittedName>
        <fullName evidence="2">Orcokinin 1</fullName>
    </submittedName>
</protein>
<evidence type="ECO:0000256" key="1">
    <source>
        <dbReference type="SAM" id="SignalP"/>
    </source>
</evidence>
<accession>A0A0S2YR65</accession>
<dbReference type="AlphaFoldDB" id="A0A0S2YR65"/>
<feature type="signal peptide" evidence="1">
    <location>
        <begin position="1"/>
        <end position="21"/>
    </location>
</feature>
<sequence>MTRDVFCTALLLALCVMASEGAIKDAPAHANNHPDAGYPSDGSSAKRFDAFTTGFGHSKRNFDEIDRSSFGFAKRNFDEIDRSSFGFVKRMLTPRDLANLYKRNFDEIDRSGFGFVRRNAE</sequence>
<dbReference type="EMBL" id="KR078380">
    <property type="protein sequence ID" value="ALQ28595.1"/>
    <property type="molecule type" value="mRNA"/>
</dbReference>
<organism evidence="2">
    <name type="scientific">Scylla paramamosain</name>
    <name type="common">Mud crab</name>
    <dbReference type="NCBI Taxonomy" id="85552"/>
    <lineage>
        <taxon>Eukaryota</taxon>
        <taxon>Metazoa</taxon>
        <taxon>Ecdysozoa</taxon>
        <taxon>Arthropoda</taxon>
        <taxon>Crustacea</taxon>
        <taxon>Multicrustacea</taxon>
        <taxon>Malacostraca</taxon>
        <taxon>Eumalacostraca</taxon>
        <taxon>Eucarida</taxon>
        <taxon>Decapoda</taxon>
        <taxon>Pleocyemata</taxon>
        <taxon>Brachyura</taxon>
        <taxon>Eubrachyura</taxon>
        <taxon>Portunoidea</taxon>
        <taxon>Portunidae</taxon>
        <taxon>Portuninae</taxon>
        <taxon>Scylla</taxon>
    </lineage>
</organism>
<reference evidence="2" key="1">
    <citation type="journal article" date="2015" name="Sci. Rep.">
        <title>Neuropeptides in the cerebral ganglia of the mud crab, Scylla paramamosain: transcriptomic analysis and expression profiles during vitellogenesis.</title>
        <authorList>
            <person name="Bao C."/>
            <person name="Yang Y."/>
            <person name="Huang H."/>
            <person name="Ye H."/>
        </authorList>
    </citation>
    <scope>NUCLEOTIDE SEQUENCE</scope>
</reference>
<evidence type="ECO:0000313" key="2">
    <source>
        <dbReference type="EMBL" id="ALQ28595.1"/>
    </source>
</evidence>